<keyword evidence="3" id="KW-1185">Reference proteome</keyword>
<dbReference type="STRING" id="324925.Ppha_2278"/>
<accession>B4SE54</accession>
<dbReference type="KEGG" id="pph:Ppha_2278"/>
<proteinExistence type="predicted"/>
<dbReference type="Pfam" id="PF14213">
    <property type="entry name" value="DUF4325"/>
    <property type="match status" value="1"/>
</dbReference>
<evidence type="ECO:0000313" key="3">
    <source>
        <dbReference type="Proteomes" id="UP000002724"/>
    </source>
</evidence>
<gene>
    <name evidence="2" type="ordered locus">Ppha_2278</name>
</gene>
<dbReference type="AlphaFoldDB" id="B4SE54"/>
<dbReference type="InterPro" id="IPR025474">
    <property type="entry name" value="DUF4325"/>
</dbReference>
<sequence>MRTIRATRETVIKKVPIKVIDIIGTDLCIASEDGQKVFDKTVPLLKAGKHVVVSFDGVSMFIPLFMNVAIGQLYSMFSEGEIRAQLEVSGLASDDMEILQRVVENAKRYYANPKAYDKAWAAITDHTSDAENNIRK</sequence>
<dbReference type="HOGENOM" id="CLU_155221_0_0_10"/>
<dbReference type="Proteomes" id="UP000002724">
    <property type="component" value="Chromosome"/>
</dbReference>
<organism evidence="2 3">
    <name type="scientific">Pelodictyon phaeoclathratiforme (strain DSM 5477 / BU-1)</name>
    <dbReference type="NCBI Taxonomy" id="324925"/>
    <lineage>
        <taxon>Bacteria</taxon>
        <taxon>Pseudomonadati</taxon>
        <taxon>Chlorobiota</taxon>
        <taxon>Chlorobiia</taxon>
        <taxon>Chlorobiales</taxon>
        <taxon>Chlorobiaceae</taxon>
        <taxon>Chlorobium/Pelodictyon group</taxon>
        <taxon>Pelodictyon</taxon>
    </lineage>
</organism>
<feature type="domain" description="DUF4325" evidence="1">
    <location>
        <begin position="33"/>
        <end position="95"/>
    </location>
</feature>
<protein>
    <recommendedName>
        <fullName evidence="1">DUF4325 domain-containing protein</fullName>
    </recommendedName>
</protein>
<dbReference type="EMBL" id="CP001110">
    <property type="protein sequence ID" value="ACF44473.1"/>
    <property type="molecule type" value="Genomic_DNA"/>
</dbReference>
<dbReference type="eggNOG" id="ENOG5033EBU">
    <property type="taxonomic scope" value="Bacteria"/>
</dbReference>
<name>B4SE54_PELPB</name>
<reference evidence="2 3" key="1">
    <citation type="submission" date="2008-06" db="EMBL/GenBank/DDBJ databases">
        <title>Complete sequence of Pelodictyon phaeoclathratiforme BU-1.</title>
        <authorList>
            <consortium name="US DOE Joint Genome Institute"/>
            <person name="Lucas S."/>
            <person name="Copeland A."/>
            <person name="Lapidus A."/>
            <person name="Glavina del Rio T."/>
            <person name="Dalin E."/>
            <person name="Tice H."/>
            <person name="Bruce D."/>
            <person name="Goodwin L."/>
            <person name="Pitluck S."/>
            <person name="Schmutz J."/>
            <person name="Larimer F."/>
            <person name="Land M."/>
            <person name="Hauser L."/>
            <person name="Kyrpides N."/>
            <person name="Mikhailova N."/>
            <person name="Liu Z."/>
            <person name="Li T."/>
            <person name="Zhao F."/>
            <person name="Overmann J."/>
            <person name="Bryant D.A."/>
            <person name="Richardson P."/>
        </authorList>
    </citation>
    <scope>NUCLEOTIDE SEQUENCE [LARGE SCALE GENOMIC DNA]</scope>
    <source>
        <strain evidence="3">DSM 5477 / BU-1</strain>
    </source>
</reference>
<evidence type="ECO:0000259" key="1">
    <source>
        <dbReference type="Pfam" id="PF14213"/>
    </source>
</evidence>
<evidence type="ECO:0000313" key="2">
    <source>
        <dbReference type="EMBL" id="ACF44473.1"/>
    </source>
</evidence>